<dbReference type="PROSITE" id="PS50113">
    <property type="entry name" value="PAC"/>
    <property type="match status" value="1"/>
</dbReference>
<dbReference type="Pfam" id="PF02518">
    <property type="entry name" value="HATPase_c"/>
    <property type="match status" value="1"/>
</dbReference>
<evidence type="ECO:0000313" key="17">
    <source>
        <dbReference type="EMBL" id="KIX13665.1"/>
    </source>
</evidence>
<dbReference type="CDD" id="cd00082">
    <property type="entry name" value="HisKA"/>
    <property type="match status" value="1"/>
</dbReference>
<comment type="catalytic activity">
    <reaction evidence="1">
        <text>ATP + protein L-histidine = ADP + protein N-phospho-L-histidine.</text>
        <dbReference type="EC" id="2.7.13.3"/>
    </reaction>
</comment>
<dbReference type="Gene3D" id="1.10.287.130">
    <property type="match status" value="1"/>
</dbReference>
<evidence type="ECO:0000256" key="2">
    <source>
        <dbReference type="ARBA" id="ARBA00004651"/>
    </source>
</evidence>
<keyword evidence="18" id="KW-1185">Reference proteome</keyword>
<keyword evidence="7 14" id="KW-0812">Transmembrane</keyword>
<dbReference type="SMART" id="SM00091">
    <property type="entry name" value="PAS"/>
    <property type="match status" value="2"/>
</dbReference>
<dbReference type="EC" id="2.7.13.3" evidence="3"/>
<dbReference type="Pfam" id="PF17200">
    <property type="entry name" value="sCache_2"/>
    <property type="match status" value="1"/>
</dbReference>
<dbReference type="InterPro" id="IPR004358">
    <property type="entry name" value="Sig_transdc_His_kin-like_C"/>
</dbReference>
<dbReference type="Pfam" id="PF00512">
    <property type="entry name" value="HisKA"/>
    <property type="match status" value="1"/>
</dbReference>
<keyword evidence="4" id="KW-1003">Cell membrane</keyword>
<evidence type="ECO:0000256" key="3">
    <source>
        <dbReference type="ARBA" id="ARBA00012438"/>
    </source>
</evidence>
<dbReference type="GO" id="GO:0000155">
    <property type="term" value="F:phosphorelay sensor kinase activity"/>
    <property type="evidence" value="ECO:0007669"/>
    <property type="project" value="InterPro"/>
</dbReference>
<dbReference type="GO" id="GO:0005524">
    <property type="term" value="F:ATP binding"/>
    <property type="evidence" value="ECO:0007669"/>
    <property type="project" value="UniProtKB-KW"/>
</dbReference>
<reference evidence="17 18" key="1">
    <citation type="submission" date="2013-11" db="EMBL/GenBank/DDBJ databases">
        <title>Metagenomic analysis of a methanogenic consortium involved in long chain n-alkane degradation.</title>
        <authorList>
            <person name="Davidova I.A."/>
            <person name="Callaghan A.V."/>
            <person name="Wawrik B."/>
            <person name="Pruitt S."/>
            <person name="Marks C."/>
            <person name="Duncan K.E."/>
            <person name="Suflita J.M."/>
        </authorList>
    </citation>
    <scope>NUCLEOTIDE SEQUENCE [LARGE SCALE GENOMIC DNA]</scope>
    <source>
        <strain evidence="17 18">SPR</strain>
    </source>
</reference>
<dbReference type="InterPro" id="IPR000700">
    <property type="entry name" value="PAS-assoc_C"/>
</dbReference>
<comment type="subcellular location">
    <subcellularLocation>
        <location evidence="2">Cell membrane</location>
        <topology evidence="2">Multi-pass membrane protein</topology>
    </subcellularLocation>
</comment>
<keyword evidence="12" id="KW-0902">Two-component regulatory system</keyword>
<evidence type="ECO:0000259" key="15">
    <source>
        <dbReference type="PROSITE" id="PS50109"/>
    </source>
</evidence>
<dbReference type="PANTHER" id="PTHR43065:SF10">
    <property type="entry name" value="PEROXIDE STRESS-ACTIVATED HISTIDINE KINASE MAK3"/>
    <property type="match status" value="1"/>
</dbReference>
<dbReference type="PANTHER" id="PTHR43065">
    <property type="entry name" value="SENSOR HISTIDINE KINASE"/>
    <property type="match status" value="1"/>
</dbReference>
<evidence type="ECO:0000256" key="10">
    <source>
        <dbReference type="ARBA" id="ARBA00022840"/>
    </source>
</evidence>
<keyword evidence="9" id="KW-0418">Kinase</keyword>
<evidence type="ECO:0000256" key="6">
    <source>
        <dbReference type="ARBA" id="ARBA00022679"/>
    </source>
</evidence>
<evidence type="ECO:0000256" key="5">
    <source>
        <dbReference type="ARBA" id="ARBA00022553"/>
    </source>
</evidence>
<dbReference type="NCBIfam" id="TIGR00229">
    <property type="entry name" value="sensory_box"/>
    <property type="match status" value="2"/>
</dbReference>
<keyword evidence="10" id="KW-0067">ATP-binding</keyword>
<evidence type="ECO:0000256" key="4">
    <source>
        <dbReference type="ARBA" id="ARBA00022475"/>
    </source>
</evidence>
<dbReference type="InterPro" id="IPR035965">
    <property type="entry name" value="PAS-like_dom_sf"/>
</dbReference>
<dbReference type="SMART" id="SM01049">
    <property type="entry name" value="Cache_2"/>
    <property type="match status" value="1"/>
</dbReference>
<sequence length="737" mass="83031">MWRAFFRDKQSYQGRPFLRNASLGLALPAALTIVLFFAALFWEILPALEKNHMDSKREMINELTKGAVNTLTYYHGLFEKGELTRDQAKQKAISHLRAMRYGDENKDYFWINDFTPKIIMHPYRPELEGKDVAEFQDPEGKRLFSEVVRVVKEKGQGYVDYLWQWKDDPERVAPKLSFVKGFGPWQWIVGTGVYVEDVSASMAAITKRLSYLSLAVLGLVALLEFYIVYQSMRVEKSRKQAESQYRSSRWMLRLVIDNIPQLIFWKDKNGSFMGCNRAFAEHVGLTDPESVKGRTDHELAWGQDEGGWARVREHRVMNAGVPELHIIESHAKAKGAPLWMDSNRIPLKDQNDRIVGILCTLEDITRRKEMTKALEESERNFRTLVENVPVGITIVQQGDIVYANPEQERILGPVRPPLSLKRLRKRASADMLKLLDLAGSPTATTDQLLDLDLSGLAYEKDSDQRKARWVHCRTRNITYQGKDSLLVIMLNITKAKELEQMVSIQDKMASLGRIAAGIAHEIRNPLSGINMYLSALEGMLTDPPNPEVASVITKMQAASAKTEGVIKRVLDFSRPSAPMLEWVNLNQLVLNALDLSQVSLRKSGISLETELNPDLPLVHVDPGRLEQVFMNLITNAMQALEQQQGSKKVKISSEFTDRVVIMKVADSGPGVSLESKARIFDPFFTGRKDGSGIGLSLCHRIVSDHGGRISVQTSTMGGAVFVLEIPLNRAWGGPEKG</sequence>
<dbReference type="InterPro" id="IPR000014">
    <property type="entry name" value="PAS"/>
</dbReference>
<dbReference type="Proteomes" id="UP000032233">
    <property type="component" value="Unassembled WGS sequence"/>
</dbReference>
<dbReference type="OrthoDB" id="5411762at2"/>
<dbReference type="InterPro" id="IPR013656">
    <property type="entry name" value="PAS_4"/>
</dbReference>
<dbReference type="STRING" id="1429043.X474_11780"/>
<evidence type="ECO:0000259" key="16">
    <source>
        <dbReference type="PROSITE" id="PS50113"/>
    </source>
</evidence>
<dbReference type="SUPFAM" id="SSF55785">
    <property type="entry name" value="PYP-like sensor domain (PAS domain)"/>
    <property type="match status" value="2"/>
</dbReference>
<organism evidence="17 18">
    <name type="scientific">Dethiosulfatarculus sandiegensis</name>
    <dbReference type="NCBI Taxonomy" id="1429043"/>
    <lineage>
        <taxon>Bacteria</taxon>
        <taxon>Pseudomonadati</taxon>
        <taxon>Thermodesulfobacteriota</taxon>
        <taxon>Desulfarculia</taxon>
        <taxon>Desulfarculales</taxon>
        <taxon>Desulfarculaceae</taxon>
        <taxon>Dethiosulfatarculus</taxon>
    </lineage>
</organism>
<dbReference type="GO" id="GO:0005886">
    <property type="term" value="C:plasma membrane"/>
    <property type="evidence" value="ECO:0007669"/>
    <property type="project" value="UniProtKB-SubCell"/>
</dbReference>
<dbReference type="RefSeq" id="WP_052515088.1">
    <property type="nucleotide sequence ID" value="NZ_AZAC01000014.1"/>
</dbReference>
<evidence type="ECO:0000256" key="12">
    <source>
        <dbReference type="ARBA" id="ARBA00023012"/>
    </source>
</evidence>
<feature type="domain" description="PAC" evidence="16">
    <location>
        <begin position="320"/>
        <end position="376"/>
    </location>
</feature>
<feature type="domain" description="Histidine kinase" evidence="15">
    <location>
        <begin position="517"/>
        <end position="729"/>
    </location>
</feature>
<dbReference type="SMART" id="SM00388">
    <property type="entry name" value="HisKA"/>
    <property type="match status" value="1"/>
</dbReference>
<dbReference type="SUPFAM" id="SSF55874">
    <property type="entry name" value="ATPase domain of HSP90 chaperone/DNA topoisomerase II/histidine kinase"/>
    <property type="match status" value="1"/>
</dbReference>
<dbReference type="SMART" id="SM00387">
    <property type="entry name" value="HATPase_c"/>
    <property type="match status" value="1"/>
</dbReference>
<evidence type="ECO:0000256" key="9">
    <source>
        <dbReference type="ARBA" id="ARBA00022777"/>
    </source>
</evidence>
<dbReference type="PROSITE" id="PS50109">
    <property type="entry name" value="HIS_KIN"/>
    <property type="match status" value="1"/>
</dbReference>
<dbReference type="InterPro" id="IPR003661">
    <property type="entry name" value="HisK_dim/P_dom"/>
</dbReference>
<dbReference type="Gene3D" id="3.30.565.10">
    <property type="entry name" value="Histidine kinase-like ATPase, C-terminal domain"/>
    <property type="match status" value="1"/>
</dbReference>
<gene>
    <name evidence="17" type="ORF">X474_11780</name>
</gene>
<dbReference type="InterPro" id="IPR003594">
    <property type="entry name" value="HATPase_dom"/>
</dbReference>
<feature type="transmembrane region" description="Helical" evidence="14">
    <location>
        <begin position="21"/>
        <end position="42"/>
    </location>
</feature>
<keyword evidence="13 14" id="KW-0472">Membrane</keyword>
<evidence type="ECO:0000256" key="14">
    <source>
        <dbReference type="SAM" id="Phobius"/>
    </source>
</evidence>
<evidence type="ECO:0000256" key="7">
    <source>
        <dbReference type="ARBA" id="ARBA00022692"/>
    </source>
</evidence>
<name>A0A0D2JVQ3_9BACT</name>
<evidence type="ECO:0000256" key="13">
    <source>
        <dbReference type="ARBA" id="ARBA00023136"/>
    </source>
</evidence>
<evidence type="ECO:0000256" key="8">
    <source>
        <dbReference type="ARBA" id="ARBA00022741"/>
    </source>
</evidence>
<dbReference type="InterPro" id="IPR005467">
    <property type="entry name" value="His_kinase_dom"/>
</dbReference>
<proteinExistence type="predicted"/>
<keyword evidence="11 14" id="KW-1133">Transmembrane helix</keyword>
<dbReference type="Pfam" id="PF08448">
    <property type="entry name" value="PAS_4"/>
    <property type="match status" value="1"/>
</dbReference>
<dbReference type="SUPFAM" id="SSF47384">
    <property type="entry name" value="Homodimeric domain of signal transducing histidine kinase"/>
    <property type="match status" value="1"/>
</dbReference>
<dbReference type="Gene3D" id="3.30.450.20">
    <property type="entry name" value="PAS domain"/>
    <property type="match status" value="3"/>
</dbReference>
<dbReference type="CDD" id="cd00130">
    <property type="entry name" value="PAS"/>
    <property type="match status" value="1"/>
</dbReference>
<accession>A0A0D2JVQ3</accession>
<dbReference type="InterPro" id="IPR036097">
    <property type="entry name" value="HisK_dim/P_sf"/>
</dbReference>
<dbReference type="InParanoid" id="A0A0D2JVQ3"/>
<dbReference type="EMBL" id="AZAC01000014">
    <property type="protein sequence ID" value="KIX13665.1"/>
    <property type="molecule type" value="Genomic_DNA"/>
</dbReference>
<keyword evidence="5" id="KW-0597">Phosphoprotein</keyword>
<keyword evidence="8" id="KW-0547">Nucleotide-binding</keyword>
<dbReference type="Pfam" id="PF13188">
    <property type="entry name" value="PAS_8"/>
    <property type="match status" value="1"/>
</dbReference>
<dbReference type="AlphaFoldDB" id="A0A0D2JVQ3"/>
<evidence type="ECO:0000256" key="11">
    <source>
        <dbReference type="ARBA" id="ARBA00022989"/>
    </source>
</evidence>
<comment type="caution">
    <text evidence="17">The sequence shown here is derived from an EMBL/GenBank/DDBJ whole genome shotgun (WGS) entry which is preliminary data.</text>
</comment>
<dbReference type="PATRIC" id="fig|1429043.3.peg.2503"/>
<keyword evidence="6" id="KW-0808">Transferase</keyword>
<dbReference type="InterPro" id="IPR033480">
    <property type="entry name" value="sCache_2"/>
</dbReference>
<evidence type="ECO:0000313" key="18">
    <source>
        <dbReference type="Proteomes" id="UP000032233"/>
    </source>
</evidence>
<dbReference type="InterPro" id="IPR036890">
    <property type="entry name" value="HATPase_C_sf"/>
</dbReference>
<protein>
    <recommendedName>
        <fullName evidence="3">histidine kinase</fullName>
        <ecNumber evidence="3">2.7.13.3</ecNumber>
    </recommendedName>
</protein>
<evidence type="ECO:0000256" key="1">
    <source>
        <dbReference type="ARBA" id="ARBA00000085"/>
    </source>
</evidence>
<dbReference type="PRINTS" id="PR00344">
    <property type="entry name" value="BCTRLSENSOR"/>
</dbReference>